<dbReference type="EMBL" id="CAJPWZ010000712">
    <property type="protein sequence ID" value="CAG2199174.1"/>
    <property type="molecule type" value="Genomic_DNA"/>
</dbReference>
<evidence type="ECO:0000313" key="3">
    <source>
        <dbReference type="Proteomes" id="UP000683360"/>
    </source>
</evidence>
<accession>A0A8S3QWS0</accession>
<sequence length="164" mass="17813">MELPSPQASPSSSRSNTTGRSPQIGRSLKAKSMFIESSLNFQQVPPPHFPTTPPPRAQTLPNNLSAQAGGEPFSGTVSRAKILEGNKKVKKSWVTCYAKLSASNLVFYKDMKSAKTVPGSPFGKSDFMIPLQGCQVSKATKDVTNKRNVLVVSYLLHEYSVLLI</sequence>
<proteinExistence type="predicted"/>
<feature type="region of interest" description="Disordered" evidence="1">
    <location>
        <begin position="41"/>
        <end position="72"/>
    </location>
</feature>
<organism evidence="2 3">
    <name type="scientific">Mytilus edulis</name>
    <name type="common">Blue mussel</name>
    <dbReference type="NCBI Taxonomy" id="6550"/>
    <lineage>
        <taxon>Eukaryota</taxon>
        <taxon>Metazoa</taxon>
        <taxon>Spiralia</taxon>
        <taxon>Lophotrochozoa</taxon>
        <taxon>Mollusca</taxon>
        <taxon>Bivalvia</taxon>
        <taxon>Autobranchia</taxon>
        <taxon>Pteriomorphia</taxon>
        <taxon>Mytilida</taxon>
        <taxon>Mytiloidea</taxon>
        <taxon>Mytilidae</taxon>
        <taxon>Mytilinae</taxon>
        <taxon>Mytilus</taxon>
    </lineage>
</organism>
<feature type="compositionally biased region" description="Low complexity" evidence="1">
    <location>
        <begin position="1"/>
        <end position="22"/>
    </location>
</feature>
<dbReference type="InterPro" id="IPR011993">
    <property type="entry name" value="PH-like_dom_sf"/>
</dbReference>
<dbReference type="OrthoDB" id="79452at2759"/>
<dbReference type="Gene3D" id="2.30.29.30">
    <property type="entry name" value="Pleckstrin-homology domain (PH domain)/Phosphotyrosine-binding domain (PTB)"/>
    <property type="match status" value="1"/>
</dbReference>
<evidence type="ECO:0000256" key="1">
    <source>
        <dbReference type="SAM" id="MobiDB-lite"/>
    </source>
</evidence>
<reference evidence="2" key="1">
    <citation type="submission" date="2021-03" db="EMBL/GenBank/DDBJ databases">
        <authorList>
            <person name="Bekaert M."/>
        </authorList>
    </citation>
    <scope>NUCLEOTIDE SEQUENCE</scope>
</reference>
<gene>
    <name evidence="2" type="ORF">MEDL_13854</name>
</gene>
<name>A0A8S3QWS0_MYTED</name>
<evidence type="ECO:0008006" key="4">
    <source>
        <dbReference type="Google" id="ProtNLM"/>
    </source>
</evidence>
<evidence type="ECO:0000313" key="2">
    <source>
        <dbReference type="EMBL" id="CAG2199174.1"/>
    </source>
</evidence>
<feature type="region of interest" description="Disordered" evidence="1">
    <location>
        <begin position="1"/>
        <end position="29"/>
    </location>
</feature>
<feature type="compositionally biased region" description="Pro residues" evidence="1">
    <location>
        <begin position="44"/>
        <end position="56"/>
    </location>
</feature>
<protein>
    <recommendedName>
        <fullName evidence="4">PH domain-containing protein</fullName>
    </recommendedName>
</protein>
<dbReference type="SUPFAM" id="SSF50729">
    <property type="entry name" value="PH domain-like"/>
    <property type="match status" value="1"/>
</dbReference>
<keyword evidence="3" id="KW-1185">Reference proteome</keyword>
<dbReference type="AlphaFoldDB" id="A0A8S3QWS0"/>
<dbReference type="Proteomes" id="UP000683360">
    <property type="component" value="Unassembled WGS sequence"/>
</dbReference>
<comment type="caution">
    <text evidence="2">The sequence shown here is derived from an EMBL/GenBank/DDBJ whole genome shotgun (WGS) entry which is preliminary data.</text>
</comment>